<dbReference type="KEGG" id="dcp:RN607_00695"/>
<feature type="compositionally biased region" description="Basic residues" evidence="1">
    <location>
        <begin position="89"/>
        <end position="101"/>
    </location>
</feature>
<accession>A0AA96FFC6</accession>
<protein>
    <submittedName>
        <fullName evidence="2">Uncharacterized protein</fullName>
    </submittedName>
</protein>
<proteinExistence type="predicted"/>
<dbReference type="EMBL" id="CP134880">
    <property type="protein sequence ID" value="WNM27551.1"/>
    <property type="molecule type" value="Genomic_DNA"/>
</dbReference>
<gene>
    <name evidence="2" type="ORF">RN607_00695</name>
</gene>
<dbReference type="RefSeq" id="WP_313543636.1">
    <property type="nucleotide sequence ID" value="NZ_CP134880.1"/>
</dbReference>
<evidence type="ECO:0000313" key="2">
    <source>
        <dbReference type="EMBL" id="WNM27551.1"/>
    </source>
</evidence>
<sequence>MASSRSFTGLSTKKLNEVLQAQAVRSALEARARRVLPRTRAIAYEVGASEFAGELHVEQGTRPGAKADGGLKRPYARIIAELTPEQRKKDGRTRLTRRQILRKGAFGG</sequence>
<reference evidence="2" key="1">
    <citation type="submission" date="2023-09" db="EMBL/GenBank/DDBJ databases">
        <title>Demequina sp. a novel bacteria isolated from Capsicum annuum.</title>
        <authorList>
            <person name="Humaira Z."/>
            <person name="Lee J."/>
            <person name="Cho D."/>
        </authorList>
    </citation>
    <scope>NUCLEOTIDE SEQUENCE</scope>
    <source>
        <strain evidence="2">PMTSA13</strain>
    </source>
</reference>
<name>A0AA96FFC6_9MICO</name>
<organism evidence="2">
    <name type="scientific">Demequina capsici</name>
    <dbReference type="NCBI Taxonomy" id="3075620"/>
    <lineage>
        <taxon>Bacteria</taxon>
        <taxon>Bacillati</taxon>
        <taxon>Actinomycetota</taxon>
        <taxon>Actinomycetes</taxon>
        <taxon>Micrococcales</taxon>
        <taxon>Demequinaceae</taxon>
        <taxon>Demequina</taxon>
    </lineage>
</organism>
<evidence type="ECO:0000256" key="1">
    <source>
        <dbReference type="SAM" id="MobiDB-lite"/>
    </source>
</evidence>
<dbReference type="AlphaFoldDB" id="A0AA96FFC6"/>
<feature type="region of interest" description="Disordered" evidence="1">
    <location>
        <begin position="87"/>
        <end position="108"/>
    </location>
</feature>
<dbReference type="Proteomes" id="UP001303408">
    <property type="component" value="Chromosome"/>
</dbReference>